<dbReference type="PROSITE" id="PS00211">
    <property type="entry name" value="ABC_TRANSPORTER_1"/>
    <property type="match status" value="1"/>
</dbReference>
<evidence type="ECO:0000256" key="4">
    <source>
        <dbReference type="ARBA" id="ARBA00022741"/>
    </source>
</evidence>
<dbReference type="Pfam" id="PF00664">
    <property type="entry name" value="ABC_membrane"/>
    <property type="match status" value="1"/>
</dbReference>
<dbReference type="OrthoDB" id="6500128at2759"/>
<dbReference type="EMBL" id="JAPQKT010000008">
    <property type="protein sequence ID" value="KAJ5222196.1"/>
    <property type="molecule type" value="Genomic_DNA"/>
</dbReference>
<dbReference type="GeneID" id="81386521"/>
<keyword evidence="4" id="KW-0547">Nucleotide-binding</keyword>
<keyword evidence="5" id="KW-0067">ATP-binding</keyword>
<feature type="domain" description="ABC transmembrane type-1" evidence="10">
    <location>
        <begin position="453"/>
        <end position="686"/>
    </location>
</feature>
<feature type="transmembrane region" description="Helical" evidence="8">
    <location>
        <begin position="436"/>
        <end position="454"/>
    </location>
</feature>
<feature type="transmembrane region" description="Helical" evidence="8">
    <location>
        <begin position="466"/>
        <end position="491"/>
    </location>
</feature>
<evidence type="ECO:0000259" key="9">
    <source>
        <dbReference type="PROSITE" id="PS50893"/>
    </source>
</evidence>
<dbReference type="Gene3D" id="1.20.1560.10">
    <property type="entry name" value="ABC transporter type 1, transmembrane domain"/>
    <property type="match status" value="1"/>
</dbReference>
<dbReference type="SUPFAM" id="SSF90123">
    <property type="entry name" value="ABC transporter transmembrane region"/>
    <property type="match status" value="1"/>
</dbReference>
<evidence type="ECO:0000256" key="3">
    <source>
        <dbReference type="ARBA" id="ARBA00022692"/>
    </source>
</evidence>
<name>A0A9W9NLG6_PENCI</name>
<keyword evidence="2" id="KW-0813">Transport</keyword>
<dbReference type="InterPro" id="IPR017871">
    <property type="entry name" value="ABC_transporter-like_CS"/>
</dbReference>
<evidence type="ECO:0000313" key="11">
    <source>
        <dbReference type="EMBL" id="KAJ5222196.1"/>
    </source>
</evidence>
<dbReference type="GO" id="GO:0140359">
    <property type="term" value="F:ABC-type transporter activity"/>
    <property type="evidence" value="ECO:0007669"/>
    <property type="project" value="InterPro"/>
</dbReference>
<dbReference type="Pfam" id="PF00005">
    <property type="entry name" value="ABC_tran"/>
    <property type="match status" value="1"/>
</dbReference>
<comment type="subcellular location">
    <subcellularLocation>
        <location evidence="1">Membrane</location>
        <topology evidence="1">Multi-pass membrane protein</topology>
    </subcellularLocation>
</comment>
<sequence length="686" mass="77003">MVIESTGKRSSLVATTEKPATPEPFGGFWKRASFAWLAGTFRQGYVKILSVHDLPDLDPQLNSQIVAEKLHRSWAQVATFVVYIIIALVRHDNSILATQTFTSLSLISLVTTPILTFIQALLAVIQYLDCLNRIQEYASVPGLYDDENIHKETIKGKYDDSVILQAIPKSVTEEKELVKFSNYSVGWKQDAPPVLREIQLNIPHGAITMIVGPIDMSRNLSLTAYCSQTPWLQSETIRQNIIGVSVIDMDWYTTVVSACGFEKDLAQLPRGDQTPVGNNGLTLSGGQKQRIALARALYSRCKIVLLDNVFSSIDAAATEAITRNVFGKRGLFRQLQTTVVLAIYSTFLLQYADNIVVLAHGYIVDTGSLETLQVSNTYIQGVKIASPTPSITIDSNKMPFTPYVSDTQTWNNELETELLDHESLTDHIRQNGDFSVYAYYASASGLIWLDWWTAANAKSPNSGIGMYLGIYVMLGIVELIFMIAACWCAIHHMDASDGKLIRAIYRLIFVHIVSESALRLHNDLANSTKRAPFQFFHRVDIGSITNRFTQDMDLINMRLPLEALNFLAAPFAKYLGIAIPFMGIFVYVAQKFYLRTSRQMRRLDIEAKAPLYTHFLELVSGAATVRAFRWHEAFNAKLFFMLNISQRPVYILYCIQQCLGFFLDLLVAVLAVILMATVIFLHHNTE</sequence>
<evidence type="ECO:0000256" key="2">
    <source>
        <dbReference type="ARBA" id="ARBA00022448"/>
    </source>
</evidence>
<reference evidence="11" key="1">
    <citation type="submission" date="2022-11" db="EMBL/GenBank/DDBJ databases">
        <authorList>
            <person name="Petersen C."/>
        </authorList>
    </citation>
    <scope>NUCLEOTIDE SEQUENCE</scope>
    <source>
        <strain evidence="11">IBT 23319</strain>
    </source>
</reference>
<dbReference type="Proteomes" id="UP001147733">
    <property type="component" value="Unassembled WGS sequence"/>
</dbReference>
<keyword evidence="7 8" id="KW-0472">Membrane</keyword>
<evidence type="ECO:0000313" key="12">
    <source>
        <dbReference type="Proteomes" id="UP001147733"/>
    </source>
</evidence>
<evidence type="ECO:0000259" key="10">
    <source>
        <dbReference type="PROSITE" id="PS50929"/>
    </source>
</evidence>
<gene>
    <name evidence="11" type="ORF">N7469_008436</name>
</gene>
<dbReference type="GO" id="GO:0016887">
    <property type="term" value="F:ATP hydrolysis activity"/>
    <property type="evidence" value="ECO:0007669"/>
    <property type="project" value="InterPro"/>
</dbReference>
<dbReference type="RefSeq" id="XP_056497119.1">
    <property type="nucleotide sequence ID" value="XM_056647354.1"/>
</dbReference>
<dbReference type="GO" id="GO:0005524">
    <property type="term" value="F:ATP binding"/>
    <property type="evidence" value="ECO:0007669"/>
    <property type="project" value="UniProtKB-KW"/>
</dbReference>
<feature type="transmembrane region" description="Helical" evidence="8">
    <location>
        <begin position="566"/>
        <end position="588"/>
    </location>
</feature>
<feature type="transmembrane region" description="Helical" evidence="8">
    <location>
        <begin position="73"/>
        <end position="89"/>
    </location>
</feature>
<evidence type="ECO:0000256" key="7">
    <source>
        <dbReference type="ARBA" id="ARBA00023136"/>
    </source>
</evidence>
<feature type="transmembrane region" description="Helical" evidence="8">
    <location>
        <begin position="101"/>
        <end position="125"/>
    </location>
</feature>
<comment type="caution">
    <text evidence="11">The sequence shown here is derived from an EMBL/GenBank/DDBJ whole genome shotgun (WGS) entry which is preliminary data.</text>
</comment>
<proteinExistence type="predicted"/>
<keyword evidence="6 8" id="KW-1133">Transmembrane helix</keyword>
<evidence type="ECO:0000256" key="5">
    <source>
        <dbReference type="ARBA" id="ARBA00022840"/>
    </source>
</evidence>
<dbReference type="PANTHER" id="PTHR24223">
    <property type="entry name" value="ATP-BINDING CASSETTE SUB-FAMILY C"/>
    <property type="match status" value="1"/>
</dbReference>
<dbReference type="InterPro" id="IPR050173">
    <property type="entry name" value="ABC_transporter_C-like"/>
</dbReference>
<dbReference type="PROSITE" id="PS50929">
    <property type="entry name" value="ABC_TM1F"/>
    <property type="match status" value="1"/>
</dbReference>
<organism evidence="11 12">
    <name type="scientific">Penicillium citrinum</name>
    <dbReference type="NCBI Taxonomy" id="5077"/>
    <lineage>
        <taxon>Eukaryota</taxon>
        <taxon>Fungi</taxon>
        <taxon>Dikarya</taxon>
        <taxon>Ascomycota</taxon>
        <taxon>Pezizomycotina</taxon>
        <taxon>Eurotiomycetes</taxon>
        <taxon>Eurotiomycetidae</taxon>
        <taxon>Eurotiales</taxon>
        <taxon>Aspergillaceae</taxon>
        <taxon>Penicillium</taxon>
    </lineage>
</organism>
<dbReference type="InterPro" id="IPR011527">
    <property type="entry name" value="ABC1_TM_dom"/>
</dbReference>
<dbReference type="PROSITE" id="PS50893">
    <property type="entry name" value="ABC_TRANSPORTER_2"/>
    <property type="match status" value="1"/>
</dbReference>
<feature type="transmembrane region" description="Helical" evidence="8">
    <location>
        <begin position="503"/>
        <end position="520"/>
    </location>
</feature>
<dbReference type="GO" id="GO:0016020">
    <property type="term" value="C:membrane"/>
    <property type="evidence" value="ECO:0007669"/>
    <property type="project" value="UniProtKB-SubCell"/>
</dbReference>
<dbReference type="PANTHER" id="PTHR24223:SF404">
    <property type="entry name" value="ABC MULTIDRUG TRANSPORTER (EUROFUNG)-RELATED"/>
    <property type="match status" value="1"/>
</dbReference>
<accession>A0A9W9NLG6</accession>
<evidence type="ECO:0000256" key="8">
    <source>
        <dbReference type="SAM" id="Phobius"/>
    </source>
</evidence>
<dbReference type="SUPFAM" id="SSF52540">
    <property type="entry name" value="P-loop containing nucleoside triphosphate hydrolases"/>
    <property type="match status" value="1"/>
</dbReference>
<evidence type="ECO:0000256" key="6">
    <source>
        <dbReference type="ARBA" id="ARBA00022989"/>
    </source>
</evidence>
<feature type="domain" description="ABC transporter" evidence="9">
    <location>
        <begin position="144"/>
        <end position="385"/>
    </location>
</feature>
<reference evidence="11" key="2">
    <citation type="journal article" date="2023" name="IMA Fungus">
        <title>Comparative genomic study of the Penicillium genus elucidates a diverse pangenome and 15 lateral gene transfer events.</title>
        <authorList>
            <person name="Petersen C."/>
            <person name="Sorensen T."/>
            <person name="Nielsen M.R."/>
            <person name="Sondergaard T.E."/>
            <person name="Sorensen J.L."/>
            <person name="Fitzpatrick D.A."/>
            <person name="Frisvad J.C."/>
            <person name="Nielsen K.L."/>
        </authorList>
    </citation>
    <scope>NUCLEOTIDE SEQUENCE</scope>
    <source>
        <strain evidence="11">IBT 23319</strain>
    </source>
</reference>
<dbReference type="CDD" id="cd18580">
    <property type="entry name" value="ABC_6TM_ABCC_D2"/>
    <property type="match status" value="1"/>
</dbReference>
<dbReference type="InterPro" id="IPR003439">
    <property type="entry name" value="ABC_transporter-like_ATP-bd"/>
</dbReference>
<dbReference type="AlphaFoldDB" id="A0A9W9NLG6"/>
<dbReference type="Gene3D" id="3.40.50.300">
    <property type="entry name" value="P-loop containing nucleotide triphosphate hydrolases"/>
    <property type="match status" value="1"/>
</dbReference>
<protein>
    <submittedName>
        <fullName evidence="11">ABC transporter integral membrane type 1</fullName>
    </submittedName>
</protein>
<keyword evidence="12" id="KW-1185">Reference proteome</keyword>
<keyword evidence="3 8" id="KW-0812">Transmembrane</keyword>
<dbReference type="InterPro" id="IPR044726">
    <property type="entry name" value="ABCC_6TM_D2"/>
</dbReference>
<dbReference type="InterPro" id="IPR027417">
    <property type="entry name" value="P-loop_NTPase"/>
</dbReference>
<dbReference type="InterPro" id="IPR036640">
    <property type="entry name" value="ABC1_TM_sf"/>
</dbReference>
<evidence type="ECO:0000256" key="1">
    <source>
        <dbReference type="ARBA" id="ARBA00004141"/>
    </source>
</evidence>
<feature type="transmembrane region" description="Helical" evidence="8">
    <location>
        <begin position="650"/>
        <end position="681"/>
    </location>
</feature>